<feature type="compositionally biased region" description="Basic and acidic residues" evidence="6">
    <location>
        <begin position="675"/>
        <end position="692"/>
    </location>
</feature>
<evidence type="ECO:0000256" key="2">
    <source>
        <dbReference type="ARBA" id="ARBA00022670"/>
    </source>
</evidence>
<gene>
    <name evidence="8" type="ORF">C0068_12080</name>
</gene>
<dbReference type="EMBL" id="PQGG01000028">
    <property type="protein sequence ID" value="POP52549.1"/>
    <property type="molecule type" value="Genomic_DNA"/>
</dbReference>
<dbReference type="GO" id="GO:0006508">
    <property type="term" value="P:proteolysis"/>
    <property type="evidence" value="ECO:0007669"/>
    <property type="project" value="UniProtKB-KW"/>
</dbReference>
<comment type="caution">
    <text evidence="8">The sequence shown here is derived from an EMBL/GenBank/DDBJ whole genome shotgun (WGS) entry which is preliminary data.</text>
</comment>
<evidence type="ECO:0000256" key="4">
    <source>
        <dbReference type="ARBA" id="ARBA00022825"/>
    </source>
</evidence>
<dbReference type="Pfam" id="PF00595">
    <property type="entry name" value="PDZ"/>
    <property type="match status" value="1"/>
</dbReference>
<dbReference type="GO" id="GO:0007165">
    <property type="term" value="P:signal transduction"/>
    <property type="evidence" value="ECO:0007669"/>
    <property type="project" value="TreeGrafter"/>
</dbReference>
<feature type="domain" description="PDZ" evidence="7">
    <location>
        <begin position="248"/>
        <end position="321"/>
    </location>
</feature>
<dbReference type="InterPro" id="IPR004447">
    <property type="entry name" value="Peptidase_S41A"/>
</dbReference>
<dbReference type="GO" id="GO:0030288">
    <property type="term" value="C:outer membrane-bounded periplasmic space"/>
    <property type="evidence" value="ECO:0007669"/>
    <property type="project" value="TreeGrafter"/>
</dbReference>
<comment type="similarity">
    <text evidence="1 5">Belongs to the peptidase S41A family.</text>
</comment>
<dbReference type="PANTHER" id="PTHR32060">
    <property type="entry name" value="TAIL-SPECIFIC PROTEASE"/>
    <property type="match status" value="1"/>
</dbReference>
<protein>
    <submittedName>
        <fullName evidence="8">Tail-specific protease</fullName>
    </submittedName>
</protein>
<dbReference type="InterPro" id="IPR040573">
    <property type="entry name" value="TSP_N"/>
</dbReference>
<dbReference type="FunFam" id="3.90.226.10:FF:000090">
    <property type="entry name" value="Tail-specific protease"/>
    <property type="match status" value="1"/>
</dbReference>
<evidence type="ECO:0000256" key="3">
    <source>
        <dbReference type="ARBA" id="ARBA00022801"/>
    </source>
</evidence>
<dbReference type="GO" id="GO:0004175">
    <property type="term" value="F:endopeptidase activity"/>
    <property type="evidence" value="ECO:0007669"/>
    <property type="project" value="TreeGrafter"/>
</dbReference>
<evidence type="ECO:0000259" key="7">
    <source>
        <dbReference type="PROSITE" id="PS50106"/>
    </source>
</evidence>
<dbReference type="Proteomes" id="UP000237222">
    <property type="component" value="Unassembled WGS sequence"/>
</dbReference>
<proteinExistence type="inferred from homology"/>
<reference evidence="8" key="1">
    <citation type="submission" date="2018-01" db="EMBL/GenBank/DDBJ databases">
        <authorList>
            <person name="Yu X.-D."/>
        </authorList>
    </citation>
    <scope>NUCLEOTIDE SEQUENCE</scope>
    <source>
        <strain evidence="8">ZX-21</strain>
    </source>
</reference>
<dbReference type="SUPFAM" id="SSF50156">
    <property type="entry name" value="PDZ domain-like"/>
    <property type="match status" value="1"/>
</dbReference>
<dbReference type="NCBIfam" id="TIGR00225">
    <property type="entry name" value="prc"/>
    <property type="match status" value="1"/>
</dbReference>
<dbReference type="SUPFAM" id="SSF52096">
    <property type="entry name" value="ClpP/crotonase"/>
    <property type="match status" value="1"/>
</dbReference>
<accession>A0A2S4HF39</accession>
<feature type="compositionally biased region" description="Acidic residues" evidence="6">
    <location>
        <begin position="655"/>
        <end position="674"/>
    </location>
</feature>
<organism evidence="8 9">
    <name type="scientific">Zhongshania marina</name>
    <dbReference type="NCBI Taxonomy" id="2304603"/>
    <lineage>
        <taxon>Bacteria</taxon>
        <taxon>Pseudomonadati</taxon>
        <taxon>Pseudomonadota</taxon>
        <taxon>Gammaproteobacteria</taxon>
        <taxon>Cellvibrionales</taxon>
        <taxon>Spongiibacteraceae</taxon>
        <taxon>Zhongshania</taxon>
    </lineage>
</organism>
<evidence type="ECO:0000256" key="1">
    <source>
        <dbReference type="ARBA" id="ARBA00009179"/>
    </source>
</evidence>
<evidence type="ECO:0000313" key="9">
    <source>
        <dbReference type="Proteomes" id="UP000237222"/>
    </source>
</evidence>
<dbReference type="InterPro" id="IPR036034">
    <property type="entry name" value="PDZ_sf"/>
</dbReference>
<dbReference type="CDD" id="cd06782">
    <property type="entry name" value="cpPDZ_CPP-like"/>
    <property type="match status" value="1"/>
</dbReference>
<evidence type="ECO:0000256" key="6">
    <source>
        <dbReference type="SAM" id="MobiDB-lite"/>
    </source>
</evidence>
<feature type="compositionally biased region" description="Basic and acidic residues" evidence="6">
    <location>
        <begin position="644"/>
        <end position="654"/>
    </location>
</feature>
<dbReference type="Gene3D" id="3.90.226.10">
    <property type="entry name" value="2-enoyl-CoA Hydratase, Chain A, domain 1"/>
    <property type="match status" value="1"/>
</dbReference>
<dbReference type="InterPro" id="IPR020992">
    <property type="entry name" value="Tail_Prtase_C"/>
</dbReference>
<dbReference type="CDD" id="cd07560">
    <property type="entry name" value="Peptidase_S41_CPP"/>
    <property type="match status" value="1"/>
</dbReference>
<dbReference type="SMART" id="SM00245">
    <property type="entry name" value="TSPc"/>
    <property type="match status" value="1"/>
</dbReference>
<keyword evidence="4 5" id="KW-0720">Serine protease</keyword>
<dbReference type="PROSITE" id="PS50106">
    <property type="entry name" value="PDZ"/>
    <property type="match status" value="1"/>
</dbReference>
<name>A0A2S4HF39_9GAMM</name>
<dbReference type="OrthoDB" id="9812068at2"/>
<dbReference type="Pfam" id="PF03572">
    <property type="entry name" value="Peptidase_S41"/>
    <property type="match status" value="1"/>
</dbReference>
<dbReference type="SMART" id="SM00228">
    <property type="entry name" value="PDZ"/>
    <property type="match status" value="1"/>
</dbReference>
<evidence type="ECO:0000313" key="8">
    <source>
        <dbReference type="EMBL" id="POP52549.1"/>
    </source>
</evidence>
<keyword evidence="2 5" id="KW-0645">Protease</keyword>
<dbReference type="PANTHER" id="PTHR32060:SF22">
    <property type="entry name" value="CARBOXYL-TERMINAL-PROCESSING PEPTIDASE 3, CHLOROPLASTIC"/>
    <property type="match status" value="1"/>
</dbReference>
<dbReference type="AlphaFoldDB" id="A0A2S4HF39"/>
<feature type="region of interest" description="Disordered" evidence="6">
    <location>
        <begin position="642"/>
        <end position="697"/>
    </location>
</feature>
<dbReference type="InterPro" id="IPR005151">
    <property type="entry name" value="Tail-specific_protease"/>
</dbReference>
<dbReference type="InterPro" id="IPR029045">
    <property type="entry name" value="ClpP/crotonase-like_dom_sf"/>
</dbReference>
<dbReference type="Pfam" id="PF11818">
    <property type="entry name" value="DUF3340"/>
    <property type="match status" value="1"/>
</dbReference>
<evidence type="ECO:0000256" key="5">
    <source>
        <dbReference type="RuleBase" id="RU004404"/>
    </source>
</evidence>
<keyword evidence="3 5" id="KW-0378">Hydrolase</keyword>
<dbReference type="InterPro" id="IPR001478">
    <property type="entry name" value="PDZ"/>
</dbReference>
<dbReference type="Gene3D" id="2.30.42.10">
    <property type="match status" value="1"/>
</dbReference>
<sequence length="719" mass="81554">MRYSMLTIKSLRNDKFTGALITALFLSMFSLSVFADSALKPLEPEKSHKTAVHDMVEQLNSRHYVKLSLNDALSERLLSAFLDDLDPNRLFLLQSDITEFQKYSTQLDDELKKSDLSAGFFIFNRYRERMIARLQNTLDTLPDNIKAMDFSVNEDIELDRDKAAWPANKAEADEIWRKQIKNRVLGLRLADKDDKGIIELLTKRFKNQIKRMKQLEAEDAFQIYANAFASLYDPHTDYFSPRISENFQINMSLKLEGIGAVLQMEDDYTKVVRLVAAGPADKQGQLQPADRIIGVAQGKKGEMQDVIGWRLDDVVDLIRGAAGSFVRLEVIPAIAKSDETRREIIIERNEVKLEDQSAKGEMIEIIDSDGETHKVGVIDVPTFYLDFEAYRMGDTEFRSTTRDVHRIMGELLSEGAEGIVIDLRDNGGGSLAEANGMVGLFIESGPTVQIRQSNARVLREGKRRSSPYYTGPLAVLINRMSASASEIFAGAIQDYQRGLVIGTQSFGKGTVQSVNALSHGQLKLTESKFYRISGDSTQNRGVIPDIAFPPLYNLEDIGESVLDNALHWDRIPQANHRYYFDLKSGIDTLQRKHDKRIAKDPDFQFLQEQISVVEKMRAKTHLSLNIDLRKKERDAQKVQQLAMENRRRVAKGEEPLEALEEENTDDIAMNDEESELKAETEKEEDKDKEKAPDPLLTEASHILVDALPYFQPERLARRP</sequence>
<dbReference type="GO" id="GO:0008236">
    <property type="term" value="F:serine-type peptidase activity"/>
    <property type="evidence" value="ECO:0007669"/>
    <property type="project" value="UniProtKB-KW"/>
</dbReference>
<dbReference type="Pfam" id="PF17804">
    <property type="entry name" value="TSP_NTD"/>
    <property type="match status" value="1"/>
</dbReference>